<dbReference type="Proteomes" id="UP000236745">
    <property type="component" value="Unassembled WGS sequence"/>
</dbReference>
<evidence type="ECO:0000256" key="3">
    <source>
        <dbReference type="ARBA" id="ARBA00022643"/>
    </source>
</evidence>
<dbReference type="EMBL" id="FNVQ01000001">
    <property type="protein sequence ID" value="SEG34239.1"/>
    <property type="molecule type" value="Genomic_DNA"/>
</dbReference>
<dbReference type="AlphaFoldDB" id="A0A1H5ZCN2"/>
<keyword evidence="4 7" id="KW-0521">NADP</keyword>
<dbReference type="InterPro" id="IPR000415">
    <property type="entry name" value="Nitroreductase-like"/>
</dbReference>
<dbReference type="OrthoDB" id="9804207at2"/>
<comment type="cofactor">
    <cofactor evidence="8">
        <name>FMN</name>
        <dbReference type="ChEBI" id="CHEBI:58210"/>
    </cofactor>
    <text evidence="8">Binds 1 FMN per subunit.</text>
</comment>
<evidence type="ECO:0000313" key="11">
    <source>
        <dbReference type="Proteomes" id="UP000236745"/>
    </source>
</evidence>
<evidence type="ECO:0000256" key="1">
    <source>
        <dbReference type="ARBA" id="ARBA00007118"/>
    </source>
</evidence>
<dbReference type="GO" id="GO:0016491">
    <property type="term" value="F:oxidoreductase activity"/>
    <property type="evidence" value="ECO:0007669"/>
    <property type="project" value="UniProtKB-UniRule"/>
</dbReference>
<feature type="binding site" description="in other chain" evidence="8">
    <location>
        <begin position="133"/>
        <end position="135"/>
    </location>
    <ligand>
        <name>FMN</name>
        <dbReference type="ChEBI" id="CHEBI:58210"/>
        <note>ligand shared between dimeric partners</note>
    </ligand>
</feature>
<dbReference type="EC" id="1.-.-.-" evidence="7"/>
<dbReference type="PIRSF" id="PIRSF000232">
    <property type="entry name" value="YdjA"/>
    <property type="match status" value="1"/>
</dbReference>
<reference evidence="10 11" key="1">
    <citation type="submission" date="2016-10" db="EMBL/GenBank/DDBJ databases">
        <authorList>
            <person name="de Groot N.N."/>
        </authorList>
    </citation>
    <scope>NUCLEOTIDE SEQUENCE [LARGE SCALE GENOMIC DNA]</scope>
    <source>
        <strain evidence="10 11">DSM 22012</strain>
    </source>
</reference>
<keyword evidence="2 7" id="KW-0285">Flavoprotein</keyword>
<sequence length="187" mass="19894">MEALELLVNRTSSPMLQAPAPTDAQLELMLKAAARAPDHGSLRPYRFLKIEGEGLNELGELFLSVSLAENADLAEAQINKLRNMPLRAPMILVAIAVTQEHPKVPKSEQIITAGCAAQAVIQAASAQGVGAMWRSGDLAFNPRVAEGLGLANNEEIIGFVYLGTAVKEKPVPAVDTSSLVSDWPSRG</sequence>
<feature type="binding site" description="in other chain" evidence="8">
    <location>
        <begin position="10"/>
        <end position="12"/>
    </location>
    <ligand>
        <name>FMN</name>
        <dbReference type="ChEBI" id="CHEBI:58210"/>
        <note>ligand shared between dimeric partners</note>
    </ligand>
</feature>
<feature type="binding site" evidence="8">
    <location>
        <position position="35"/>
    </location>
    <ligand>
        <name>FMN</name>
        <dbReference type="ChEBI" id="CHEBI:58210"/>
        <note>ligand shared between dimeric partners</note>
    </ligand>
</feature>
<evidence type="ECO:0000256" key="6">
    <source>
        <dbReference type="ARBA" id="ARBA00023027"/>
    </source>
</evidence>
<proteinExistence type="inferred from homology"/>
<comment type="similarity">
    <text evidence="1 7">Belongs to the nitroreductase family.</text>
</comment>
<dbReference type="SUPFAM" id="SSF55469">
    <property type="entry name" value="FMN-dependent nitroreductase-like"/>
    <property type="match status" value="1"/>
</dbReference>
<evidence type="ECO:0000256" key="7">
    <source>
        <dbReference type="PIRNR" id="PIRNR000232"/>
    </source>
</evidence>
<dbReference type="InterPro" id="IPR052530">
    <property type="entry name" value="NAD(P)H_nitroreductase"/>
</dbReference>
<keyword evidence="3 7" id="KW-0288">FMN</keyword>
<gene>
    <name evidence="10" type="ORF">SAMN05444390_1012117</name>
</gene>
<dbReference type="PANTHER" id="PTHR43821">
    <property type="entry name" value="NAD(P)H NITROREDUCTASE YDJA-RELATED"/>
    <property type="match status" value="1"/>
</dbReference>
<dbReference type="InterPro" id="IPR029479">
    <property type="entry name" value="Nitroreductase"/>
</dbReference>
<keyword evidence="6 7" id="KW-0520">NAD</keyword>
<dbReference type="CDD" id="cd02135">
    <property type="entry name" value="YdjA-like"/>
    <property type="match status" value="1"/>
</dbReference>
<dbReference type="InterPro" id="IPR026021">
    <property type="entry name" value="YdjA-like"/>
</dbReference>
<evidence type="ECO:0000259" key="9">
    <source>
        <dbReference type="Pfam" id="PF00881"/>
    </source>
</evidence>
<accession>A0A1H5ZCN2</accession>
<dbReference type="Gene3D" id="3.40.109.10">
    <property type="entry name" value="NADH Oxidase"/>
    <property type="match status" value="1"/>
</dbReference>
<dbReference type="Pfam" id="PF00881">
    <property type="entry name" value="Nitroreductase"/>
    <property type="match status" value="1"/>
</dbReference>
<protein>
    <recommendedName>
        <fullName evidence="7">Putative NAD(P)H nitroreductase</fullName>
        <ecNumber evidence="7">1.-.-.-</ecNumber>
    </recommendedName>
</protein>
<feature type="domain" description="Nitroreductase" evidence="9">
    <location>
        <begin position="17"/>
        <end position="163"/>
    </location>
</feature>
<organism evidence="10 11">
    <name type="scientific">Marinobacterium lutimaris</name>
    <dbReference type="NCBI Taxonomy" id="568106"/>
    <lineage>
        <taxon>Bacteria</taxon>
        <taxon>Pseudomonadati</taxon>
        <taxon>Pseudomonadota</taxon>
        <taxon>Gammaproteobacteria</taxon>
        <taxon>Oceanospirillales</taxon>
        <taxon>Oceanospirillaceae</taxon>
        <taxon>Marinobacterium</taxon>
    </lineage>
</organism>
<name>A0A1H5ZCN2_9GAMM</name>
<evidence type="ECO:0000313" key="10">
    <source>
        <dbReference type="EMBL" id="SEG34239.1"/>
    </source>
</evidence>
<evidence type="ECO:0000256" key="8">
    <source>
        <dbReference type="PIRSR" id="PIRSR000232-1"/>
    </source>
</evidence>
<evidence type="ECO:0000256" key="5">
    <source>
        <dbReference type="ARBA" id="ARBA00023002"/>
    </source>
</evidence>
<evidence type="ECO:0000256" key="4">
    <source>
        <dbReference type="ARBA" id="ARBA00022857"/>
    </source>
</evidence>
<evidence type="ECO:0000256" key="2">
    <source>
        <dbReference type="ARBA" id="ARBA00022630"/>
    </source>
</evidence>
<dbReference type="PANTHER" id="PTHR43821:SF1">
    <property type="entry name" value="NAD(P)H NITROREDUCTASE YDJA-RELATED"/>
    <property type="match status" value="1"/>
</dbReference>
<dbReference type="RefSeq" id="WP_104002958.1">
    <property type="nucleotide sequence ID" value="NZ_FNVQ01000001.1"/>
</dbReference>
<keyword evidence="11" id="KW-1185">Reference proteome</keyword>
<keyword evidence="5 7" id="KW-0560">Oxidoreductase</keyword>
<feature type="binding site" evidence="8">
    <location>
        <position position="39"/>
    </location>
    <ligand>
        <name>FMN</name>
        <dbReference type="ChEBI" id="CHEBI:58210"/>
        <note>ligand shared between dimeric partners</note>
    </ligand>
</feature>